<proteinExistence type="predicted"/>
<evidence type="ECO:0000256" key="1">
    <source>
        <dbReference type="SAM" id="MobiDB-lite"/>
    </source>
</evidence>
<accession>A0A061QZ73</accession>
<feature type="non-terminal residue" evidence="2">
    <location>
        <position position="1"/>
    </location>
</feature>
<reference evidence="2" key="1">
    <citation type="submission" date="2014-05" db="EMBL/GenBank/DDBJ databases">
        <title>The transcriptome of the halophilic microalga Tetraselmis sp. GSL018 isolated from the Great Salt Lake, Utah.</title>
        <authorList>
            <person name="Jinkerson R.E."/>
            <person name="D'Adamo S."/>
            <person name="Posewitz M.C."/>
        </authorList>
    </citation>
    <scope>NUCLEOTIDE SEQUENCE</scope>
    <source>
        <strain evidence="2">GSL018</strain>
    </source>
</reference>
<dbReference type="EMBL" id="GBEZ01023124">
    <property type="protein sequence ID" value="JAC63745.1"/>
    <property type="molecule type" value="Transcribed_RNA"/>
</dbReference>
<feature type="non-terminal residue" evidence="2">
    <location>
        <position position="68"/>
    </location>
</feature>
<feature type="region of interest" description="Disordered" evidence="1">
    <location>
        <begin position="1"/>
        <end position="39"/>
    </location>
</feature>
<gene>
    <name evidence="2" type="ORF">TSPGSL018_19877</name>
</gene>
<organism evidence="2">
    <name type="scientific">Tetraselmis sp. GSL018</name>
    <dbReference type="NCBI Taxonomy" id="582737"/>
    <lineage>
        <taxon>Eukaryota</taxon>
        <taxon>Viridiplantae</taxon>
        <taxon>Chlorophyta</taxon>
        <taxon>core chlorophytes</taxon>
        <taxon>Chlorodendrophyceae</taxon>
        <taxon>Chlorodendrales</taxon>
        <taxon>Chlorodendraceae</taxon>
        <taxon>Tetraselmis</taxon>
    </lineage>
</organism>
<evidence type="ECO:0000313" key="2">
    <source>
        <dbReference type="EMBL" id="JAC63745.1"/>
    </source>
</evidence>
<dbReference type="AlphaFoldDB" id="A0A061QZ73"/>
<name>A0A061QZ73_9CHLO</name>
<protein>
    <submittedName>
        <fullName evidence="2">Uncharacterized protein</fullName>
    </submittedName>
</protein>
<sequence>GGAVPPGHRLPSTPPRAFSSALGASERFGGSEMGNGNKRGQVFRTTIGFESAGGIALGLRRSWGHVLG</sequence>